<dbReference type="Gene3D" id="3.30.870.10">
    <property type="entry name" value="Endonuclease Chain A"/>
    <property type="match status" value="1"/>
</dbReference>
<dbReference type="InterPro" id="IPR027417">
    <property type="entry name" value="P-loop_NTPase"/>
</dbReference>
<accession>A0ABR7KD16</accession>
<dbReference type="SUPFAM" id="SSF56024">
    <property type="entry name" value="Phospholipase D/nuclease"/>
    <property type="match status" value="1"/>
</dbReference>
<gene>
    <name evidence="2" type="ORF">H8909_10175</name>
</gene>
<organism evidence="2 3">
    <name type="scientific">Catenibacterium faecis</name>
    <dbReference type="NCBI Taxonomy" id="2764323"/>
    <lineage>
        <taxon>Bacteria</taxon>
        <taxon>Bacillati</taxon>
        <taxon>Bacillota</taxon>
        <taxon>Erysipelotrichia</taxon>
        <taxon>Erysipelotrichales</taxon>
        <taxon>Coprobacillaceae</taxon>
        <taxon>Catenibacterium</taxon>
    </lineage>
</organism>
<dbReference type="CDD" id="cd18785">
    <property type="entry name" value="SF2_C"/>
    <property type="match status" value="1"/>
</dbReference>
<feature type="domain" description="Phospholipase D-like" evidence="1">
    <location>
        <begin position="158"/>
        <end position="267"/>
    </location>
</feature>
<protein>
    <recommendedName>
        <fullName evidence="1">Phospholipase D-like domain-containing protein</fullName>
    </recommendedName>
</protein>
<dbReference type="Pfam" id="PF13091">
    <property type="entry name" value="PLDc_2"/>
    <property type="match status" value="1"/>
</dbReference>
<proteinExistence type="predicted"/>
<dbReference type="EMBL" id="JACRWG010000049">
    <property type="protein sequence ID" value="MBC6010595.1"/>
    <property type="molecule type" value="Genomic_DNA"/>
</dbReference>
<dbReference type="Proteomes" id="UP000603474">
    <property type="component" value="Unassembled WGS sequence"/>
</dbReference>
<dbReference type="InterPro" id="IPR025202">
    <property type="entry name" value="PLD-like_dom"/>
</dbReference>
<dbReference type="CDD" id="cd09126">
    <property type="entry name" value="PLDc_C_DEXD_like"/>
    <property type="match status" value="1"/>
</dbReference>
<sequence>MTRYKEHAKSLYESLKKDVLAHTYLIYGDYSLKENEKTRKAILSLPHDEPFILVATSQSVGEGFNVPRLDTLFLTSPVSGEPLVDQFLGRINRDYKYKKSAIVYDYVDSHIHYFNNMYKKRLSAYRKIGFDVITDIVDNKQNVNHIYNYNDYLEVFRQDIHETNKSIIISSPQLNEKKVLSFIDLIKDRQEKGVSVNVFTKQTDEPYTNNLIDLLYGNGVFVEVYPDLDSYFAVIDQEIVWHGGINLLGKSNVYDSLMRVKPTTIAEELIFNPTETKDCDS</sequence>
<evidence type="ECO:0000259" key="1">
    <source>
        <dbReference type="Pfam" id="PF13091"/>
    </source>
</evidence>
<evidence type="ECO:0000313" key="2">
    <source>
        <dbReference type="EMBL" id="MBC6010595.1"/>
    </source>
</evidence>
<comment type="caution">
    <text evidence="2">The sequence shown here is derived from an EMBL/GenBank/DDBJ whole genome shotgun (WGS) entry which is preliminary data.</text>
</comment>
<evidence type="ECO:0000313" key="3">
    <source>
        <dbReference type="Proteomes" id="UP000603474"/>
    </source>
</evidence>
<keyword evidence="3" id="KW-1185">Reference proteome</keyword>
<dbReference type="SUPFAM" id="SSF52540">
    <property type="entry name" value="P-loop containing nucleoside triphosphate hydrolases"/>
    <property type="match status" value="1"/>
</dbReference>
<name>A0ABR7KD16_9FIRM</name>
<reference evidence="2 3" key="1">
    <citation type="submission" date="2020-08" db="EMBL/GenBank/DDBJ databases">
        <authorList>
            <person name="Liu C."/>
            <person name="Sun Q."/>
        </authorList>
    </citation>
    <scope>NUCLEOTIDE SEQUENCE [LARGE SCALE GENOMIC DNA]</scope>
    <source>
        <strain evidence="2 3">NSJ-22</strain>
    </source>
</reference>
<dbReference type="Gene3D" id="3.40.50.300">
    <property type="entry name" value="P-loop containing nucleotide triphosphate hydrolases"/>
    <property type="match status" value="1"/>
</dbReference>